<accession>A0A1H0MWV5</accession>
<evidence type="ECO:0000256" key="3">
    <source>
        <dbReference type="ARBA" id="ARBA00022741"/>
    </source>
</evidence>
<protein>
    <recommendedName>
        <fullName evidence="6">ATP:glycerol 3-phosphotransferase</fullName>
    </recommendedName>
</protein>
<keyword evidence="2 7" id="KW-0808">Transferase</keyword>
<keyword evidence="5" id="KW-0067">ATP-binding</keyword>
<evidence type="ECO:0000259" key="9">
    <source>
        <dbReference type="Pfam" id="PF02782"/>
    </source>
</evidence>
<name>A0A1H0MWV5_9ACTN</name>
<keyword evidence="4 7" id="KW-0418">Kinase</keyword>
<evidence type="ECO:0000256" key="4">
    <source>
        <dbReference type="ARBA" id="ARBA00022777"/>
    </source>
</evidence>
<sequence>MTTILAIDQGTSSTKAVVHDEEEGVVAVADEPVRPAYLDGGRVEQDPEELLRSVLEAGRRAVASAGRAIDAVTLANQGETVLAWDPATGRPLTRALVWQDSRASVVCDELAEHRDKVAHRTGLVLDPYFSAPKMAWIRRVWTGEGVVSTIDSWLLHRLTGEFVTDAATAGRSLLTDIDTAAWDPEMLELFGLGGERLPRMADCDEIVGTTTAFGAEVPVGGLVVDQQAALLAQGCLQPGEAKCTYGTGAFLLANTGGAPVRSAAGLTASVAWRVRGRTTYCLDGQVYTAASAVRWLQELGFVDSAADLDRVAAEDCAEVLCVPAFAGLAAPWWRAEATASLTGMTLATRPGHVVLAVLQGIAAQVCGLSDLVEEGLGSGSRRLRVDGGLTRSRALLQAQADLLQAPVEVYPFPHATALGAAAFARLALDPARELADVLPAWRPQTVLEPRWSADRAAEFLARWRATAEAVLAVGAAGAPDAAGAETAEPVGAR</sequence>
<evidence type="ECO:0000256" key="6">
    <source>
        <dbReference type="ARBA" id="ARBA00043149"/>
    </source>
</evidence>
<dbReference type="GO" id="GO:0019563">
    <property type="term" value="P:glycerol catabolic process"/>
    <property type="evidence" value="ECO:0007669"/>
    <property type="project" value="TreeGrafter"/>
</dbReference>
<feature type="domain" description="Carbohydrate kinase FGGY N-terminal" evidence="8">
    <location>
        <begin position="4"/>
        <end position="231"/>
    </location>
</feature>
<dbReference type="GO" id="GO:0004370">
    <property type="term" value="F:glycerol kinase activity"/>
    <property type="evidence" value="ECO:0007669"/>
    <property type="project" value="TreeGrafter"/>
</dbReference>
<dbReference type="SUPFAM" id="SSF53067">
    <property type="entry name" value="Actin-like ATPase domain"/>
    <property type="match status" value="2"/>
</dbReference>
<proteinExistence type="inferred from homology"/>
<gene>
    <name evidence="10" type="ORF">SAMN05216259_113128</name>
</gene>
<dbReference type="Proteomes" id="UP000199341">
    <property type="component" value="Unassembled WGS sequence"/>
</dbReference>
<evidence type="ECO:0000256" key="5">
    <source>
        <dbReference type="ARBA" id="ARBA00022840"/>
    </source>
</evidence>
<dbReference type="PROSITE" id="PS00445">
    <property type="entry name" value="FGGY_KINASES_2"/>
    <property type="match status" value="1"/>
</dbReference>
<dbReference type="OrthoDB" id="9805576at2"/>
<dbReference type="GO" id="GO:0005524">
    <property type="term" value="F:ATP binding"/>
    <property type="evidence" value="ECO:0007669"/>
    <property type="project" value="UniProtKB-KW"/>
</dbReference>
<dbReference type="PANTHER" id="PTHR10196">
    <property type="entry name" value="SUGAR KINASE"/>
    <property type="match status" value="1"/>
</dbReference>
<reference evidence="10 11" key="1">
    <citation type="submission" date="2016-10" db="EMBL/GenBank/DDBJ databases">
        <authorList>
            <person name="de Groot N.N."/>
        </authorList>
    </citation>
    <scope>NUCLEOTIDE SEQUENCE [LARGE SCALE GENOMIC DNA]</scope>
    <source>
        <strain evidence="10 11">CGMCC 4.2022</strain>
    </source>
</reference>
<evidence type="ECO:0000313" key="11">
    <source>
        <dbReference type="Proteomes" id="UP000199341"/>
    </source>
</evidence>
<dbReference type="Pfam" id="PF00370">
    <property type="entry name" value="FGGY_N"/>
    <property type="match status" value="1"/>
</dbReference>
<dbReference type="EMBL" id="FNIE01000013">
    <property type="protein sequence ID" value="SDO84861.1"/>
    <property type="molecule type" value="Genomic_DNA"/>
</dbReference>
<dbReference type="Pfam" id="PF02782">
    <property type="entry name" value="FGGY_C"/>
    <property type="match status" value="1"/>
</dbReference>
<dbReference type="PIRSF" id="PIRSF000538">
    <property type="entry name" value="GlpK"/>
    <property type="match status" value="1"/>
</dbReference>
<dbReference type="Gene3D" id="3.30.420.40">
    <property type="match status" value="2"/>
</dbReference>
<comment type="similarity">
    <text evidence="1 7">Belongs to the FGGY kinase family.</text>
</comment>
<evidence type="ECO:0000259" key="8">
    <source>
        <dbReference type="Pfam" id="PF00370"/>
    </source>
</evidence>
<evidence type="ECO:0000256" key="7">
    <source>
        <dbReference type="RuleBase" id="RU003733"/>
    </source>
</evidence>
<dbReference type="InterPro" id="IPR000577">
    <property type="entry name" value="Carb_kinase_FGGY"/>
</dbReference>
<dbReference type="InterPro" id="IPR018483">
    <property type="entry name" value="Carb_kinase_FGGY_CS"/>
</dbReference>
<dbReference type="InterPro" id="IPR018485">
    <property type="entry name" value="FGGY_C"/>
</dbReference>
<evidence type="ECO:0000256" key="1">
    <source>
        <dbReference type="ARBA" id="ARBA00009156"/>
    </source>
</evidence>
<dbReference type="RefSeq" id="WP_093787099.1">
    <property type="nucleotide sequence ID" value="NZ_FNIE01000013.1"/>
</dbReference>
<dbReference type="GO" id="GO:0005829">
    <property type="term" value="C:cytosol"/>
    <property type="evidence" value="ECO:0007669"/>
    <property type="project" value="TreeGrafter"/>
</dbReference>
<dbReference type="AlphaFoldDB" id="A0A1H0MWV5"/>
<evidence type="ECO:0000313" key="10">
    <source>
        <dbReference type="EMBL" id="SDO84861.1"/>
    </source>
</evidence>
<keyword evidence="3" id="KW-0547">Nucleotide-binding</keyword>
<dbReference type="InterPro" id="IPR043129">
    <property type="entry name" value="ATPase_NBD"/>
</dbReference>
<dbReference type="PANTHER" id="PTHR10196:SF69">
    <property type="entry name" value="GLYCEROL KINASE"/>
    <property type="match status" value="1"/>
</dbReference>
<dbReference type="InterPro" id="IPR018484">
    <property type="entry name" value="FGGY_N"/>
</dbReference>
<keyword evidence="11" id="KW-1185">Reference proteome</keyword>
<dbReference type="STRING" id="310781.SAMN05216259_113128"/>
<feature type="domain" description="Carbohydrate kinase FGGY C-terminal" evidence="9">
    <location>
        <begin position="241"/>
        <end position="427"/>
    </location>
</feature>
<evidence type="ECO:0000256" key="2">
    <source>
        <dbReference type="ARBA" id="ARBA00022679"/>
    </source>
</evidence>
<organism evidence="10 11">
    <name type="scientific">Actinacidiphila guanduensis</name>
    <dbReference type="NCBI Taxonomy" id="310781"/>
    <lineage>
        <taxon>Bacteria</taxon>
        <taxon>Bacillati</taxon>
        <taxon>Actinomycetota</taxon>
        <taxon>Actinomycetes</taxon>
        <taxon>Kitasatosporales</taxon>
        <taxon>Streptomycetaceae</taxon>
        <taxon>Actinacidiphila</taxon>
    </lineage>
</organism>